<gene>
    <name evidence="2" type="ORF">HPB51_028695</name>
</gene>
<feature type="region of interest" description="Disordered" evidence="1">
    <location>
        <begin position="1"/>
        <end position="36"/>
    </location>
</feature>
<accession>A0A9J6CX46</accession>
<organism evidence="2 3">
    <name type="scientific">Rhipicephalus microplus</name>
    <name type="common">Cattle tick</name>
    <name type="synonym">Boophilus microplus</name>
    <dbReference type="NCBI Taxonomy" id="6941"/>
    <lineage>
        <taxon>Eukaryota</taxon>
        <taxon>Metazoa</taxon>
        <taxon>Ecdysozoa</taxon>
        <taxon>Arthropoda</taxon>
        <taxon>Chelicerata</taxon>
        <taxon>Arachnida</taxon>
        <taxon>Acari</taxon>
        <taxon>Parasitiformes</taxon>
        <taxon>Ixodida</taxon>
        <taxon>Ixodoidea</taxon>
        <taxon>Ixodidae</taxon>
        <taxon>Rhipicephalinae</taxon>
        <taxon>Rhipicephalus</taxon>
        <taxon>Boophilus</taxon>
    </lineage>
</organism>
<evidence type="ECO:0000313" key="3">
    <source>
        <dbReference type="Proteomes" id="UP000821866"/>
    </source>
</evidence>
<dbReference type="AlphaFoldDB" id="A0A9J6CX46"/>
<name>A0A9J6CX46_RHIMP</name>
<dbReference type="VEuPathDB" id="VectorBase:LOC119185853"/>
<evidence type="ECO:0000256" key="1">
    <source>
        <dbReference type="SAM" id="MobiDB-lite"/>
    </source>
</evidence>
<reference evidence="2" key="2">
    <citation type="submission" date="2021-09" db="EMBL/GenBank/DDBJ databases">
        <authorList>
            <person name="Jia N."/>
            <person name="Wang J."/>
            <person name="Shi W."/>
            <person name="Du L."/>
            <person name="Sun Y."/>
            <person name="Zhan W."/>
            <person name="Jiang J."/>
            <person name="Wang Q."/>
            <person name="Zhang B."/>
            <person name="Ji P."/>
            <person name="Sakyi L.B."/>
            <person name="Cui X."/>
            <person name="Yuan T."/>
            <person name="Jiang B."/>
            <person name="Yang W."/>
            <person name="Lam T.T.-Y."/>
            <person name="Chang Q."/>
            <person name="Ding S."/>
            <person name="Wang X."/>
            <person name="Zhu J."/>
            <person name="Ruan X."/>
            <person name="Zhao L."/>
            <person name="Wei J."/>
            <person name="Que T."/>
            <person name="Du C."/>
            <person name="Cheng J."/>
            <person name="Dai P."/>
            <person name="Han X."/>
            <person name="Huang E."/>
            <person name="Gao Y."/>
            <person name="Liu J."/>
            <person name="Shao H."/>
            <person name="Ye R."/>
            <person name="Li L."/>
            <person name="Wei W."/>
            <person name="Wang X."/>
            <person name="Wang C."/>
            <person name="Huo Q."/>
            <person name="Li W."/>
            <person name="Guo W."/>
            <person name="Chen H."/>
            <person name="Chen S."/>
            <person name="Zhou L."/>
            <person name="Zhou L."/>
            <person name="Ni X."/>
            <person name="Tian J."/>
            <person name="Zhou Y."/>
            <person name="Sheng Y."/>
            <person name="Liu T."/>
            <person name="Pan Y."/>
            <person name="Xia L."/>
            <person name="Li J."/>
            <person name="Zhao F."/>
            <person name="Cao W."/>
        </authorList>
    </citation>
    <scope>NUCLEOTIDE SEQUENCE</scope>
    <source>
        <strain evidence="2">Rmic-2018</strain>
        <tissue evidence="2">Larvae</tissue>
    </source>
</reference>
<evidence type="ECO:0000313" key="2">
    <source>
        <dbReference type="EMBL" id="KAH7942624.1"/>
    </source>
</evidence>
<keyword evidence="3" id="KW-1185">Reference proteome</keyword>
<feature type="region of interest" description="Disordered" evidence="1">
    <location>
        <begin position="48"/>
        <end position="72"/>
    </location>
</feature>
<sequence>MSTGASHVGARKRKFAVKAKPCSGSTTGSLHGDLPSRMKVNLPELFAHPRKHGKSDDFIGTTEGDASELRSNDEIKPTLEKTGDEFEAELPSHDIVKAAESEREDNRPFVEEATISDSKDDAHVVEKSHSKDLTVSDIPNVEGQLRRMLQLYGLSNLGELINALGHWQTQDVLQRHETVTAFIQFIRNCTHCV</sequence>
<comment type="caution">
    <text evidence="2">The sequence shown here is derived from an EMBL/GenBank/DDBJ whole genome shotgun (WGS) entry which is preliminary data.</text>
</comment>
<protein>
    <submittedName>
        <fullName evidence="2">Uncharacterized protein</fullName>
    </submittedName>
</protein>
<reference evidence="2" key="1">
    <citation type="journal article" date="2020" name="Cell">
        <title>Large-Scale Comparative Analyses of Tick Genomes Elucidate Their Genetic Diversity and Vector Capacities.</title>
        <authorList>
            <consortium name="Tick Genome and Microbiome Consortium (TIGMIC)"/>
            <person name="Jia N."/>
            <person name="Wang J."/>
            <person name="Shi W."/>
            <person name="Du L."/>
            <person name="Sun Y."/>
            <person name="Zhan W."/>
            <person name="Jiang J.F."/>
            <person name="Wang Q."/>
            <person name="Zhang B."/>
            <person name="Ji P."/>
            <person name="Bell-Sakyi L."/>
            <person name="Cui X.M."/>
            <person name="Yuan T.T."/>
            <person name="Jiang B.G."/>
            <person name="Yang W.F."/>
            <person name="Lam T.T."/>
            <person name="Chang Q.C."/>
            <person name="Ding S.J."/>
            <person name="Wang X.J."/>
            <person name="Zhu J.G."/>
            <person name="Ruan X.D."/>
            <person name="Zhao L."/>
            <person name="Wei J.T."/>
            <person name="Ye R.Z."/>
            <person name="Que T.C."/>
            <person name="Du C.H."/>
            <person name="Zhou Y.H."/>
            <person name="Cheng J.X."/>
            <person name="Dai P.F."/>
            <person name="Guo W.B."/>
            <person name="Han X.H."/>
            <person name="Huang E.J."/>
            <person name="Li L.F."/>
            <person name="Wei W."/>
            <person name="Gao Y.C."/>
            <person name="Liu J.Z."/>
            <person name="Shao H.Z."/>
            <person name="Wang X."/>
            <person name="Wang C.C."/>
            <person name="Yang T.C."/>
            <person name="Huo Q.B."/>
            <person name="Li W."/>
            <person name="Chen H.Y."/>
            <person name="Chen S.E."/>
            <person name="Zhou L.G."/>
            <person name="Ni X.B."/>
            <person name="Tian J.H."/>
            <person name="Sheng Y."/>
            <person name="Liu T."/>
            <person name="Pan Y.S."/>
            <person name="Xia L.Y."/>
            <person name="Li J."/>
            <person name="Zhao F."/>
            <person name="Cao W.C."/>
        </authorList>
    </citation>
    <scope>NUCLEOTIDE SEQUENCE</scope>
    <source>
        <strain evidence="2">Rmic-2018</strain>
    </source>
</reference>
<proteinExistence type="predicted"/>
<dbReference type="EMBL" id="JABSTU010005560">
    <property type="protein sequence ID" value="KAH7942624.1"/>
    <property type="molecule type" value="Genomic_DNA"/>
</dbReference>
<dbReference type="Proteomes" id="UP000821866">
    <property type="component" value="Unassembled WGS sequence"/>
</dbReference>